<organism evidence="15 16">
    <name type="scientific">Persicobacter psychrovividus</name>
    <dbReference type="NCBI Taxonomy" id="387638"/>
    <lineage>
        <taxon>Bacteria</taxon>
        <taxon>Pseudomonadati</taxon>
        <taxon>Bacteroidota</taxon>
        <taxon>Cytophagia</taxon>
        <taxon>Cytophagales</taxon>
        <taxon>Persicobacteraceae</taxon>
        <taxon>Persicobacter</taxon>
    </lineage>
</organism>
<dbReference type="InterPro" id="IPR003824">
    <property type="entry name" value="UppP"/>
</dbReference>
<dbReference type="Proteomes" id="UP001354989">
    <property type="component" value="Chromosome"/>
</dbReference>
<keyword evidence="8 14" id="KW-1133">Transmembrane helix</keyword>
<sequence>MSLIEALVLGLIQGFTEFLPVSSSGHIELAKAIMNVHVSEDVLFTMILHGATVLSTIVIYFTEIRKLVQEGITPSWNDSKKYILLLVVSMIPVFFVGIFLKDALEDFFFGNILAVGISLLFTGGLLSFTYFAKNETSQIGWKSAIGMGIAQAIAVIPGISRSGSTIATGLLMGVKKEEATRFSFLMVLAPILGANLLELLKFDPSTVSDLSIPVIAIGFVTAFIAGVVACKWMINLVKKGKLIYFAVYCIVVGFTAIGYTLFIA</sequence>
<dbReference type="RefSeq" id="WP_338396716.1">
    <property type="nucleotide sequence ID" value="NZ_AP025292.1"/>
</dbReference>
<comment type="subcellular location">
    <subcellularLocation>
        <location evidence="1 14">Cell membrane</location>
        <topology evidence="1 14">Multi-pass membrane protein</topology>
    </subcellularLocation>
</comment>
<evidence type="ECO:0000256" key="9">
    <source>
        <dbReference type="ARBA" id="ARBA00023136"/>
    </source>
</evidence>
<dbReference type="PANTHER" id="PTHR30622">
    <property type="entry name" value="UNDECAPRENYL-DIPHOSPHATASE"/>
    <property type="match status" value="1"/>
</dbReference>
<evidence type="ECO:0000256" key="11">
    <source>
        <dbReference type="ARBA" id="ARBA00032707"/>
    </source>
</evidence>
<evidence type="ECO:0000256" key="2">
    <source>
        <dbReference type="ARBA" id="ARBA00010621"/>
    </source>
</evidence>
<dbReference type="EMBL" id="AP025292">
    <property type="protein sequence ID" value="BDC99299.1"/>
    <property type="molecule type" value="Genomic_DNA"/>
</dbReference>
<dbReference type="Pfam" id="PF02673">
    <property type="entry name" value="BacA"/>
    <property type="match status" value="1"/>
</dbReference>
<feature type="transmembrane region" description="Helical" evidence="14">
    <location>
        <begin position="212"/>
        <end position="230"/>
    </location>
</feature>
<protein>
    <recommendedName>
        <fullName evidence="4 14">Undecaprenyl-diphosphatase</fullName>
        <ecNumber evidence="3 14">3.6.1.27</ecNumber>
    </recommendedName>
    <alternativeName>
        <fullName evidence="12 14">Bacitracin resistance protein</fullName>
    </alternativeName>
    <alternativeName>
        <fullName evidence="11 14">Undecaprenyl pyrophosphate phosphatase</fullName>
    </alternativeName>
</protein>
<evidence type="ECO:0000256" key="7">
    <source>
        <dbReference type="ARBA" id="ARBA00022801"/>
    </source>
</evidence>
<keyword evidence="5 14" id="KW-1003">Cell membrane</keyword>
<evidence type="ECO:0000256" key="13">
    <source>
        <dbReference type="ARBA" id="ARBA00047594"/>
    </source>
</evidence>
<feature type="transmembrane region" description="Helical" evidence="14">
    <location>
        <begin position="42"/>
        <end position="61"/>
    </location>
</feature>
<keyword evidence="9 14" id="KW-0472">Membrane</keyword>
<evidence type="ECO:0000256" key="12">
    <source>
        <dbReference type="ARBA" id="ARBA00032932"/>
    </source>
</evidence>
<evidence type="ECO:0000256" key="10">
    <source>
        <dbReference type="ARBA" id="ARBA00023251"/>
    </source>
</evidence>
<feature type="transmembrane region" description="Helical" evidence="14">
    <location>
        <begin position="82"/>
        <end position="100"/>
    </location>
</feature>
<keyword evidence="6 14" id="KW-0812">Transmembrane</keyword>
<feature type="transmembrane region" description="Helical" evidence="14">
    <location>
        <begin position="182"/>
        <end position="200"/>
    </location>
</feature>
<evidence type="ECO:0000256" key="5">
    <source>
        <dbReference type="ARBA" id="ARBA00022475"/>
    </source>
</evidence>
<keyword evidence="14" id="KW-0133">Cell shape</keyword>
<evidence type="ECO:0000256" key="3">
    <source>
        <dbReference type="ARBA" id="ARBA00012374"/>
    </source>
</evidence>
<evidence type="ECO:0000256" key="8">
    <source>
        <dbReference type="ARBA" id="ARBA00022989"/>
    </source>
</evidence>
<keyword evidence="7 14" id="KW-0378">Hydrolase</keyword>
<accession>A0ABM7VEC0</accession>
<comment type="similarity">
    <text evidence="2 14">Belongs to the UppP family.</text>
</comment>
<evidence type="ECO:0000313" key="15">
    <source>
        <dbReference type="EMBL" id="BDC99299.1"/>
    </source>
</evidence>
<dbReference type="PANTHER" id="PTHR30622:SF2">
    <property type="entry name" value="UNDECAPRENYL-DIPHOSPHATASE"/>
    <property type="match status" value="1"/>
</dbReference>
<comment type="miscellaneous">
    <text evidence="14">Bacitracin is thought to be involved in the inhibition of peptidoglycan synthesis by sequestering undecaprenyl diphosphate, thereby reducing the pool of lipid carrier available.</text>
</comment>
<gene>
    <name evidence="14 15" type="primary">uppP</name>
    <name evidence="15" type="ORF">PEPS_15800</name>
</gene>
<keyword evidence="14" id="KW-0573">Peptidoglycan synthesis</keyword>
<dbReference type="HAMAP" id="MF_01006">
    <property type="entry name" value="Undec_diphosphatase"/>
    <property type="match status" value="1"/>
</dbReference>
<feature type="transmembrane region" description="Helical" evidence="14">
    <location>
        <begin position="112"/>
        <end position="132"/>
    </location>
</feature>
<keyword evidence="16" id="KW-1185">Reference proteome</keyword>
<evidence type="ECO:0000256" key="1">
    <source>
        <dbReference type="ARBA" id="ARBA00004651"/>
    </source>
</evidence>
<dbReference type="EC" id="3.6.1.27" evidence="3 14"/>
<comment type="function">
    <text evidence="14">Catalyzes the dephosphorylation of undecaprenyl diphosphate (UPP). Confers resistance to bacitracin.</text>
</comment>
<reference evidence="15 16" key="1">
    <citation type="submission" date="2021-12" db="EMBL/GenBank/DDBJ databases">
        <title>Genome sequencing of bacteria with rrn-lacking chromosome and rrn-plasmid.</title>
        <authorList>
            <person name="Anda M."/>
            <person name="Iwasaki W."/>
        </authorList>
    </citation>
    <scope>NUCLEOTIDE SEQUENCE [LARGE SCALE GENOMIC DNA]</scope>
    <source>
        <strain evidence="15 16">NBRC 101262</strain>
    </source>
</reference>
<evidence type="ECO:0000313" key="16">
    <source>
        <dbReference type="Proteomes" id="UP001354989"/>
    </source>
</evidence>
<evidence type="ECO:0000256" key="4">
    <source>
        <dbReference type="ARBA" id="ARBA00021581"/>
    </source>
</evidence>
<name>A0ABM7VEC0_9BACT</name>
<keyword evidence="14" id="KW-0961">Cell wall biogenesis/degradation</keyword>
<evidence type="ECO:0000256" key="6">
    <source>
        <dbReference type="ARBA" id="ARBA00022692"/>
    </source>
</evidence>
<proteinExistence type="inferred from homology"/>
<evidence type="ECO:0000256" key="14">
    <source>
        <dbReference type="HAMAP-Rule" id="MF_01006"/>
    </source>
</evidence>
<keyword evidence="10 14" id="KW-0046">Antibiotic resistance</keyword>
<comment type="catalytic activity">
    <reaction evidence="13 14">
        <text>di-trans,octa-cis-undecaprenyl diphosphate + H2O = di-trans,octa-cis-undecaprenyl phosphate + phosphate + H(+)</text>
        <dbReference type="Rhea" id="RHEA:28094"/>
        <dbReference type="ChEBI" id="CHEBI:15377"/>
        <dbReference type="ChEBI" id="CHEBI:15378"/>
        <dbReference type="ChEBI" id="CHEBI:43474"/>
        <dbReference type="ChEBI" id="CHEBI:58405"/>
        <dbReference type="ChEBI" id="CHEBI:60392"/>
        <dbReference type="EC" id="3.6.1.27"/>
    </reaction>
</comment>
<feature type="transmembrane region" description="Helical" evidence="14">
    <location>
        <begin position="242"/>
        <end position="262"/>
    </location>
</feature>